<dbReference type="InterPro" id="IPR013783">
    <property type="entry name" value="Ig-like_fold"/>
</dbReference>
<dbReference type="InterPro" id="IPR037256">
    <property type="entry name" value="ASC_dom_sf"/>
</dbReference>
<evidence type="ECO:0000313" key="5">
    <source>
        <dbReference type="Proteomes" id="UP000249390"/>
    </source>
</evidence>
<dbReference type="Proteomes" id="UP000249390">
    <property type="component" value="Unassembled WGS sequence"/>
</dbReference>
<dbReference type="CDD" id="cd02859">
    <property type="entry name" value="E_set_AMPKbeta_like_N"/>
    <property type="match status" value="1"/>
</dbReference>
<evidence type="ECO:0000259" key="3">
    <source>
        <dbReference type="SMART" id="SM01010"/>
    </source>
</evidence>
<dbReference type="EMBL" id="NQVE01000183">
    <property type="protein sequence ID" value="RAL41878.1"/>
    <property type="molecule type" value="Genomic_DNA"/>
</dbReference>
<dbReference type="Pfam" id="PF04739">
    <property type="entry name" value="AMPKBI"/>
    <property type="match status" value="1"/>
</dbReference>
<dbReference type="Pfam" id="PF16561">
    <property type="entry name" value="AMPK1_CBM"/>
    <property type="match status" value="1"/>
</dbReference>
<dbReference type="InterPro" id="IPR043554">
    <property type="entry name" value="KINB"/>
</dbReference>
<feature type="compositionally biased region" description="Low complexity" evidence="2">
    <location>
        <begin position="215"/>
        <end position="225"/>
    </location>
</feature>
<dbReference type="SMART" id="SM01010">
    <property type="entry name" value="AMPKBI"/>
    <property type="match status" value="1"/>
</dbReference>
<dbReference type="AlphaFoldDB" id="A0A328DBN2"/>
<dbReference type="InterPro" id="IPR014756">
    <property type="entry name" value="Ig_E-set"/>
</dbReference>
<feature type="region of interest" description="Disordered" evidence="2">
    <location>
        <begin position="1"/>
        <end position="42"/>
    </location>
</feature>
<evidence type="ECO:0000256" key="1">
    <source>
        <dbReference type="ARBA" id="ARBA00010926"/>
    </source>
</evidence>
<accession>A0A328DBN2</accession>
<dbReference type="SUPFAM" id="SSF160219">
    <property type="entry name" value="AMPKBI-like"/>
    <property type="match status" value="1"/>
</dbReference>
<keyword evidence="5" id="KW-1185">Reference proteome</keyword>
<evidence type="ECO:0000256" key="2">
    <source>
        <dbReference type="SAM" id="MobiDB-lite"/>
    </source>
</evidence>
<dbReference type="Gene3D" id="2.60.40.10">
    <property type="entry name" value="Immunoglobulins"/>
    <property type="match status" value="1"/>
</dbReference>
<feature type="compositionally biased region" description="Low complexity" evidence="2">
    <location>
        <begin position="31"/>
        <end position="40"/>
    </location>
</feature>
<reference evidence="4 5" key="1">
    <citation type="submission" date="2018-06" db="EMBL/GenBank/DDBJ databases">
        <title>The Genome of Cuscuta australis (Dodder) Provides Insight into the Evolution of Plant Parasitism.</title>
        <authorList>
            <person name="Liu H."/>
        </authorList>
    </citation>
    <scope>NUCLEOTIDE SEQUENCE [LARGE SCALE GENOMIC DNA]</scope>
    <source>
        <strain evidence="5">cv. Yunnan</strain>
        <tissue evidence="4">Vines</tissue>
    </source>
</reference>
<dbReference type="PANTHER" id="PTHR46316">
    <property type="entry name" value="SNF1-RELATED PROTEIN KINASE REGULATORY SUBUNIT BETA-1"/>
    <property type="match status" value="1"/>
</dbReference>
<gene>
    <name evidence="4" type="ORF">DM860_009060</name>
</gene>
<comment type="similarity">
    <text evidence="1">Belongs to the 5'-AMP-activated protein kinase beta subunit family.</text>
</comment>
<dbReference type="InterPro" id="IPR006828">
    <property type="entry name" value="ASC_dom"/>
</dbReference>
<evidence type="ECO:0000313" key="4">
    <source>
        <dbReference type="EMBL" id="RAL41878.1"/>
    </source>
</evidence>
<feature type="region of interest" description="Disordered" evidence="2">
    <location>
        <begin position="215"/>
        <end position="239"/>
    </location>
</feature>
<name>A0A328DBN2_9ASTE</name>
<feature type="domain" description="Association with the SNF1 complex (ASC)" evidence="3">
    <location>
        <begin position="181"/>
        <end position="292"/>
    </location>
</feature>
<dbReference type="InterPro" id="IPR032640">
    <property type="entry name" value="AMPK1_CBM"/>
</dbReference>
<organism evidence="4 5">
    <name type="scientific">Cuscuta australis</name>
    <dbReference type="NCBI Taxonomy" id="267555"/>
    <lineage>
        <taxon>Eukaryota</taxon>
        <taxon>Viridiplantae</taxon>
        <taxon>Streptophyta</taxon>
        <taxon>Embryophyta</taxon>
        <taxon>Tracheophyta</taxon>
        <taxon>Spermatophyta</taxon>
        <taxon>Magnoliopsida</taxon>
        <taxon>eudicotyledons</taxon>
        <taxon>Gunneridae</taxon>
        <taxon>Pentapetalae</taxon>
        <taxon>asterids</taxon>
        <taxon>lamiids</taxon>
        <taxon>Solanales</taxon>
        <taxon>Convolvulaceae</taxon>
        <taxon>Cuscuteae</taxon>
        <taxon>Cuscuta</taxon>
        <taxon>Cuscuta subgen. Grammica</taxon>
        <taxon>Cuscuta sect. Cleistogrammica</taxon>
    </lineage>
</organism>
<dbReference type="PANTHER" id="PTHR46316:SF8">
    <property type="entry name" value="SNF1-RELATED PROTEIN KINASE REGULATORY SUBUNIT BETA-2-LIKE ISOFORM X1"/>
    <property type="match status" value="1"/>
</dbReference>
<protein>
    <recommendedName>
        <fullName evidence="3">Association with the SNF1 complex (ASC) domain-containing protein</fullName>
    </recommendedName>
</protein>
<dbReference type="GO" id="GO:0009507">
    <property type="term" value="C:chloroplast"/>
    <property type="evidence" value="ECO:0007669"/>
    <property type="project" value="UniProtKB-ARBA"/>
</dbReference>
<comment type="caution">
    <text evidence="4">The sequence shown here is derived from an EMBL/GenBank/DDBJ whole genome shotgun (WGS) entry which is preliminary data.</text>
</comment>
<dbReference type="SUPFAM" id="SSF81296">
    <property type="entry name" value="E set domains"/>
    <property type="match status" value="1"/>
</dbReference>
<feature type="compositionally biased region" description="Acidic residues" evidence="2">
    <location>
        <begin position="11"/>
        <end position="27"/>
    </location>
</feature>
<proteinExistence type="inferred from homology"/>
<sequence length="297" mass="33276">MGNISGKLLQEAEDDEEKDGEEEDMEEVSQSLHSPLLPLHRQAPVGSMPQRLEEMMMGSTSSDDSNKEKGTAGEYGGIPTMITWSHGHAHQVAIQGSWDDWNTREYLQRIDDEKEGLFTIMKVLPAGVYHFRFIVDGQWRCASHFPWEFDSLGNIFNVLEVKGMIGFGGVPNTKISWPESPPSPLSTYDSAPLSAEDLTAKVPELPSLLQHSLLDQPYSSSSSSRRGGGGHDDDDDLHRDHNNLLLLEKPSPAVLNHLYVQRGPHLQSPTVALNSTHRFRNKYVSMVLYKSLHNYKK</sequence>
<dbReference type="Gene3D" id="6.20.250.60">
    <property type="match status" value="1"/>
</dbReference>